<comment type="caution">
    <text evidence="1">The sequence shown here is derived from an EMBL/GenBank/DDBJ whole genome shotgun (WGS) entry which is preliminary data.</text>
</comment>
<accession>A0AAW1MZ43</accession>
<sequence>MNFKYLKRSRNSILTERDDITSSGDDDYLEKLVQDENAERDQEITMENEMILEGDFVLVELEEKKSVQHCITEIRKILEDDFDVIYSTKSLIKFLK</sequence>
<organism evidence="1 2">
    <name type="scientific">Popillia japonica</name>
    <name type="common">Japanese beetle</name>
    <dbReference type="NCBI Taxonomy" id="7064"/>
    <lineage>
        <taxon>Eukaryota</taxon>
        <taxon>Metazoa</taxon>
        <taxon>Ecdysozoa</taxon>
        <taxon>Arthropoda</taxon>
        <taxon>Hexapoda</taxon>
        <taxon>Insecta</taxon>
        <taxon>Pterygota</taxon>
        <taxon>Neoptera</taxon>
        <taxon>Endopterygota</taxon>
        <taxon>Coleoptera</taxon>
        <taxon>Polyphaga</taxon>
        <taxon>Scarabaeiformia</taxon>
        <taxon>Scarabaeidae</taxon>
        <taxon>Rutelinae</taxon>
        <taxon>Popillia</taxon>
    </lineage>
</organism>
<evidence type="ECO:0000313" key="2">
    <source>
        <dbReference type="Proteomes" id="UP001458880"/>
    </source>
</evidence>
<evidence type="ECO:0000313" key="1">
    <source>
        <dbReference type="EMBL" id="KAK9752217.1"/>
    </source>
</evidence>
<protein>
    <submittedName>
        <fullName evidence="1">Uncharacterized protein</fullName>
    </submittedName>
</protein>
<reference evidence="1 2" key="1">
    <citation type="journal article" date="2024" name="BMC Genomics">
        <title>De novo assembly and annotation of Popillia japonica's genome with initial clues to its potential as an invasive pest.</title>
        <authorList>
            <person name="Cucini C."/>
            <person name="Boschi S."/>
            <person name="Funari R."/>
            <person name="Cardaioli E."/>
            <person name="Iannotti N."/>
            <person name="Marturano G."/>
            <person name="Paoli F."/>
            <person name="Bruttini M."/>
            <person name="Carapelli A."/>
            <person name="Frati F."/>
            <person name="Nardi F."/>
        </authorList>
    </citation>
    <scope>NUCLEOTIDE SEQUENCE [LARGE SCALE GENOMIC DNA]</scope>
    <source>
        <strain evidence="1">DMR45628</strain>
    </source>
</reference>
<dbReference type="Proteomes" id="UP001458880">
    <property type="component" value="Unassembled WGS sequence"/>
</dbReference>
<gene>
    <name evidence="1" type="ORF">QE152_g4372</name>
</gene>
<keyword evidence="2" id="KW-1185">Reference proteome</keyword>
<dbReference type="EMBL" id="JASPKY010000022">
    <property type="protein sequence ID" value="KAK9752217.1"/>
    <property type="molecule type" value="Genomic_DNA"/>
</dbReference>
<dbReference type="AlphaFoldDB" id="A0AAW1MZ43"/>
<name>A0AAW1MZ43_POPJA</name>
<proteinExistence type="predicted"/>